<name>A0A8H4A3A2_GIGMA</name>
<organism evidence="4 5">
    <name type="scientific">Gigaspora margarita</name>
    <dbReference type="NCBI Taxonomy" id="4874"/>
    <lineage>
        <taxon>Eukaryota</taxon>
        <taxon>Fungi</taxon>
        <taxon>Fungi incertae sedis</taxon>
        <taxon>Mucoromycota</taxon>
        <taxon>Glomeromycotina</taxon>
        <taxon>Glomeromycetes</taxon>
        <taxon>Diversisporales</taxon>
        <taxon>Gigasporaceae</taxon>
        <taxon>Gigaspora</taxon>
    </lineage>
</organism>
<dbReference type="OrthoDB" id="10261027at2759"/>
<dbReference type="InterPro" id="IPR051681">
    <property type="entry name" value="Ser/Thr_Kinases-Pseudokinases"/>
</dbReference>
<keyword evidence="5" id="KW-1185">Reference proteome</keyword>
<protein>
    <submittedName>
        <fullName evidence="4">Kinase-like protein</fullName>
    </submittedName>
</protein>
<reference evidence="4 5" key="1">
    <citation type="journal article" date="2019" name="Environ. Microbiol.">
        <title>At the nexus of three kingdoms: the genome of the mycorrhizal fungus Gigaspora margarita provides insights into plant, endobacterial and fungal interactions.</title>
        <authorList>
            <person name="Venice F."/>
            <person name="Ghignone S."/>
            <person name="Salvioli di Fossalunga A."/>
            <person name="Amselem J."/>
            <person name="Novero M."/>
            <person name="Xianan X."/>
            <person name="Sedzielewska Toro K."/>
            <person name="Morin E."/>
            <person name="Lipzen A."/>
            <person name="Grigoriev I.V."/>
            <person name="Henrissat B."/>
            <person name="Martin F.M."/>
            <person name="Bonfante P."/>
        </authorList>
    </citation>
    <scope>NUCLEOTIDE SEQUENCE [LARGE SCALE GENOMIC DNA]</scope>
    <source>
        <strain evidence="4 5">BEG34</strain>
    </source>
</reference>
<keyword evidence="2" id="KW-0067">ATP-binding</keyword>
<dbReference type="InterPro" id="IPR001245">
    <property type="entry name" value="Ser-Thr/Tyr_kinase_cat_dom"/>
</dbReference>
<sequence length="155" mass="18335">MQAYIDPQCFENVPYKRSKKSDIYSFGVILWEISSGRPPFQSLNPYAIIIHVFKGEREIPIEGTPDLYIQLYERCWNYDPNQRPELEEIQENLLVLSGKENFGIELISGIPLPTNSRKEKREFDEFLSRKEKRRKKEFTKNDCEEILGPLKFIDD</sequence>
<feature type="domain" description="Protein kinase" evidence="3">
    <location>
        <begin position="1"/>
        <end position="95"/>
    </location>
</feature>
<keyword evidence="4" id="KW-0418">Kinase</keyword>
<evidence type="ECO:0000313" key="5">
    <source>
        <dbReference type="Proteomes" id="UP000439903"/>
    </source>
</evidence>
<dbReference type="PANTHER" id="PTHR44329">
    <property type="entry name" value="SERINE/THREONINE-PROTEIN KINASE TNNI3K-RELATED"/>
    <property type="match status" value="1"/>
</dbReference>
<proteinExistence type="predicted"/>
<dbReference type="AlphaFoldDB" id="A0A8H4A3A2"/>
<dbReference type="Pfam" id="PF07714">
    <property type="entry name" value="PK_Tyr_Ser-Thr"/>
    <property type="match status" value="1"/>
</dbReference>
<dbReference type="PANTHER" id="PTHR44329:SF298">
    <property type="entry name" value="MIXED LINEAGE KINASE DOMAIN-LIKE PROTEIN"/>
    <property type="match status" value="1"/>
</dbReference>
<dbReference type="GO" id="GO:0004674">
    <property type="term" value="F:protein serine/threonine kinase activity"/>
    <property type="evidence" value="ECO:0007669"/>
    <property type="project" value="TreeGrafter"/>
</dbReference>
<dbReference type="EMBL" id="WTPW01001983">
    <property type="protein sequence ID" value="KAF0403897.1"/>
    <property type="molecule type" value="Genomic_DNA"/>
</dbReference>
<gene>
    <name evidence="4" type="ORF">F8M41_009157</name>
</gene>
<dbReference type="PROSITE" id="PS50011">
    <property type="entry name" value="PROTEIN_KINASE_DOM"/>
    <property type="match status" value="1"/>
</dbReference>
<dbReference type="InterPro" id="IPR011009">
    <property type="entry name" value="Kinase-like_dom_sf"/>
</dbReference>
<evidence type="ECO:0000313" key="4">
    <source>
        <dbReference type="EMBL" id="KAF0403897.1"/>
    </source>
</evidence>
<keyword evidence="4" id="KW-0808">Transferase</keyword>
<comment type="caution">
    <text evidence="4">The sequence shown here is derived from an EMBL/GenBank/DDBJ whole genome shotgun (WGS) entry which is preliminary data.</text>
</comment>
<evidence type="ECO:0000259" key="3">
    <source>
        <dbReference type="PROSITE" id="PS50011"/>
    </source>
</evidence>
<dbReference type="Proteomes" id="UP000439903">
    <property type="component" value="Unassembled WGS sequence"/>
</dbReference>
<evidence type="ECO:0000256" key="2">
    <source>
        <dbReference type="ARBA" id="ARBA00022840"/>
    </source>
</evidence>
<accession>A0A8H4A3A2</accession>
<dbReference type="Gene3D" id="1.10.510.10">
    <property type="entry name" value="Transferase(Phosphotransferase) domain 1"/>
    <property type="match status" value="1"/>
</dbReference>
<dbReference type="InterPro" id="IPR000719">
    <property type="entry name" value="Prot_kinase_dom"/>
</dbReference>
<dbReference type="GO" id="GO:0005524">
    <property type="term" value="F:ATP binding"/>
    <property type="evidence" value="ECO:0007669"/>
    <property type="project" value="UniProtKB-KW"/>
</dbReference>
<evidence type="ECO:0000256" key="1">
    <source>
        <dbReference type="ARBA" id="ARBA00022741"/>
    </source>
</evidence>
<keyword evidence="1" id="KW-0547">Nucleotide-binding</keyword>
<dbReference type="SUPFAM" id="SSF56112">
    <property type="entry name" value="Protein kinase-like (PK-like)"/>
    <property type="match status" value="1"/>
</dbReference>